<reference evidence="2 3" key="1">
    <citation type="journal article" date="2019" name="Commun. Biol.">
        <title>The bagworm genome reveals a unique fibroin gene that provides high tensile strength.</title>
        <authorList>
            <person name="Kono N."/>
            <person name="Nakamura H."/>
            <person name="Ohtoshi R."/>
            <person name="Tomita M."/>
            <person name="Numata K."/>
            <person name="Arakawa K."/>
        </authorList>
    </citation>
    <scope>NUCLEOTIDE SEQUENCE [LARGE SCALE GENOMIC DNA]</scope>
</reference>
<dbReference type="AlphaFoldDB" id="A0A4C1SVP9"/>
<evidence type="ECO:0000313" key="2">
    <source>
        <dbReference type="EMBL" id="GBP05995.1"/>
    </source>
</evidence>
<proteinExistence type="predicted"/>
<protein>
    <submittedName>
        <fullName evidence="2">Uncharacterized protein</fullName>
    </submittedName>
</protein>
<name>A0A4C1SVP9_EUMVA</name>
<evidence type="ECO:0000256" key="1">
    <source>
        <dbReference type="SAM" id="MobiDB-lite"/>
    </source>
</evidence>
<comment type="caution">
    <text evidence="2">The sequence shown here is derived from an EMBL/GenBank/DDBJ whole genome shotgun (WGS) entry which is preliminary data.</text>
</comment>
<evidence type="ECO:0000313" key="3">
    <source>
        <dbReference type="Proteomes" id="UP000299102"/>
    </source>
</evidence>
<gene>
    <name evidence="2" type="ORF">EVAR_3252_1</name>
</gene>
<dbReference type="EMBL" id="BGZK01000020">
    <property type="protein sequence ID" value="GBP05995.1"/>
    <property type="molecule type" value="Genomic_DNA"/>
</dbReference>
<accession>A0A4C1SVP9</accession>
<organism evidence="2 3">
    <name type="scientific">Eumeta variegata</name>
    <name type="common">Bagworm moth</name>
    <name type="synonym">Eumeta japonica</name>
    <dbReference type="NCBI Taxonomy" id="151549"/>
    <lineage>
        <taxon>Eukaryota</taxon>
        <taxon>Metazoa</taxon>
        <taxon>Ecdysozoa</taxon>
        <taxon>Arthropoda</taxon>
        <taxon>Hexapoda</taxon>
        <taxon>Insecta</taxon>
        <taxon>Pterygota</taxon>
        <taxon>Neoptera</taxon>
        <taxon>Endopterygota</taxon>
        <taxon>Lepidoptera</taxon>
        <taxon>Glossata</taxon>
        <taxon>Ditrysia</taxon>
        <taxon>Tineoidea</taxon>
        <taxon>Psychidae</taxon>
        <taxon>Oiketicinae</taxon>
        <taxon>Eumeta</taxon>
    </lineage>
</organism>
<feature type="region of interest" description="Disordered" evidence="1">
    <location>
        <begin position="1"/>
        <end position="25"/>
    </location>
</feature>
<sequence length="269" mass="30211">MRIPSGRTDSRVSGRLHAARQTSRTLRQPYHQCQSLAIQSLIRITRQAIGSGRCQRKGDGVVTRISSPVENFVCEHLDVKGKGWLAPSAREYTQCARNNENANAVSHQPARKVTAIAKMHNSEACPRHRCGRISLCRALADCEDGLRTFGFQRKSFIPPFRPDVRRAAWYGPTWPRPARADANGTRSLTKQTDVSISLRPSRIPFVEDEPSAKFPDIRQTKLAPTARMRTKSNKCNLRPNFTSNTIAFCANIDPPPRSLVQRCRRHGDS</sequence>
<keyword evidence="3" id="KW-1185">Reference proteome</keyword>
<dbReference type="Proteomes" id="UP000299102">
    <property type="component" value="Unassembled WGS sequence"/>
</dbReference>